<dbReference type="AlphaFoldDB" id="A0AA49K2H7"/>
<evidence type="ECO:0000259" key="7">
    <source>
        <dbReference type="Pfam" id="PF00154"/>
    </source>
</evidence>
<keyword evidence="5" id="KW-0233">DNA recombination</keyword>
<accession>A0AA49JWP9</accession>
<comment type="similarity">
    <text evidence="1">Belongs to the RecA family.</text>
</comment>
<dbReference type="EMBL" id="CP130613">
    <property type="protein sequence ID" value="WKW16187.1"/>
    <property type="molecule type" value="Genomic_DNA"/>
</dbReference>
<organism evidence="9 10">
    <name type="scientific">Pseudogemmatithrix spongiicola</name>
    <dbReference type="NCBI Taxonomy" id="3062599"/>
    <lineage>
        <taxon>Bacteria</taxon>
        <taxon>Pseudomonadati</taxon>
        <taxon>Gemmatimonadota</taxon>
        <taxon>Gemmatimonadia</taxon>
        <taxon>Gemmatimonadales</taxon>
        <taxon>Gemmatimonadaceae</taxon>
        <taxon>Pseudogemmatithrix</taxon>
    </lineage>
</organism>
<dbReference type="Pfam" id="PF00154">
    <property type="entry name" value="RecA_N"/>
    <property type="match status" value="1"/>
</dbReference>
<dbReference type="KEGG" id="pspc:Strain318_002597"/>
<dbReference type="Gene3D" id="3.40.50.300">
    <property type="entry name" value="P-loop containing nucleotide triphosphate hydrolases"/>
    <property type="match status" value="1"/>
</dbReference>
<evidence type="ECO:0000256" key="3">
    <source>
        <dbReference type="ARBA" id="ARBA00022741"/>
    </source>
</evidence>
<dbReference type="RefSeq" id="WP_367886140.1">
    <property type="nucleotide sequence ID" value="NZ_CP130612.1"/>
</dbReference>
<dbReference type="InterPro" id="IPR013765">
    <property type="entry name" value="DNA_recomb/repair_RecA"/>
</dbReference>
<proteinExistence type="inferred from homology"/>
<accession>A0AA49K2H7</accession>
<dbReference type="SUPFAM" id="SSF52540">
    <property type="entry name" value="P-loop containing nucleoside triphosphate hydrolases"/>
    <property type="match status" value="1"/>
</dbReference>
<evidence type="ECO:0000256" key="4">
    <source>
        <dbReference type="ARBA" id="ARBA00022840"/>
    </source>
</evidence>
<dbReference type="InterPro" id="IPR049428">
    <property type="entry name" value="RecA-like_N"/>
</dbReference>
<name>A0AA49K2H7_9BACT</name>
<dbReference type="EMBL" id="CP130612">
    <property type="protein sequence ID" value="WKW13280.1"/>
    <property type="molecule type" value="Genomic_DNA"/>
</dbReference>
<dbReference type="GO" id="GO:0006281">
    <property type="term" value="P:DNA repair"/>
    <property type="evidence" value="ECO:0007669"/>
    <property type="project" value="InterPro"/>
</dbReference>
<dbReference type="InterPro" id="IPR027417">
    <property type="entry name" value="P-loop_NTPase"/>
</dbReference>
<feature type="domain" description="RecA-like N-terminal" evidence="7">
    <location>
        <begin position="26"/>
        <end position="136"/>
    </location>
</feature>
<dbReference type="PANTHER" id="PTHR45900">
    <property type="entry name" value="RECA"/>
    <property type="match status" value="1"/>
</dbReference>
<sequence length="264" mass="27536">MSAALKLLREQLAAVVAGTPSSTPGLPTGVKGLDLALPGGGLPRGRITELLAPAGLGKTTLARSIAASTLLGGHAVAWIDATRTLDPRDFIDVDAAGRDALWVVRPGDPARAAWCADLLLRTGAFALVVLDGAPVLSRSIAVRLSQLTRDADAALLLLGDGPKASEIGGALRLVLKRRPARDTRGGPQVAALIEKGGPHQLVPLHLEVGHARAIARDLARDIAHRLCAHPEVPDRRGVARARNGATRIGSVRGRRAAQPSYPER</sequence>
<evidence type="ECO:0000256" key="2">
    <source>
        <dbReference type="ARBA" id="ARBA00015553"/>
    </source>
</evidence>
<gene>
    <name evidence="8" type="ORF">Strain138_002597</name>
    <name evidence="9" type="ORF">Strain318_002597</name>
</gene>
<keyword evidence="3" id="KW-0547">Nucleotide-binding</keyword>
<protein>
    <recommendedName>
        <fullName evidence="2">Protein RecA</fullName>
    </recommendedName>
</protein>
<evidence type="ECO:0000313" key="8">
    <source>
        <dbReference type="EMBL" id="WKW13280.1"/>
    </source>
</evidence>
<evidence type="ECO:0000313" key="10">
    <source>
        <dbReference type="Proteomes" id="UP001229955"/>
    </source>
</evidence>
<dbReference type="GO" id="GO:0005524">
    <property type="term" value="F:ATP binding"/>
    <property type="evidence" value="ECO:0007669"/>
    <property type="project" value="UniProtKB-KW"/>
</dbReference>
<keyword evidence="4" id="KW-0067">ATP-binding</keyword>
<reference evidence="9" key="1">
    <citation type="submission" date="2023-07" db="EMBL/GenBank/DDBJ databases">
        <authorList>
            <person name="Haufschild T."/>
            <person name="Kallscheuer N."/>
            <person name="Hammer J."/>
            <person name="Kohn T."/>
            <person name="Kabuu M."/>
            <person name="Jogler M."/>
            <person name="Wohfarth N."/>
            <person name="Heuer A."/>
            <person name="Rohde M."/>
            <person name="van Teeseling M.C.F."/>
            <person name="Jogler C."/>
        </authorList>
    </citation>
    <scope>NUCLEOTIDE SEQUENCE</scope>
    <source>
        <strain evidence="8">Strain 138</strain>
        <strain evidence="9">Strain 318</strain>
    </source>
</reference>
<feature type="region of interest" description="Disordered" evidence="6">
    <location>
        <begin position="237"/>
        <end position="264"/>
    </location>
</feature>
<dbReference type="GO" id="GO:0003697">
    <property type="term" value="F:single-stranded DNA binding"/>
    <property type="evidence" value="ECO:0007669"/>
    <property type="project" value="InterPro"/>
</dbReference>
<evidence type="ECO:0000256" key="5">
    <source>
        <dbReference type="ARBA" id="ARBA00023172"/>
    </source>
</evidence>
<dbReference type="GO" id="GO:0006310">
    <property type="term" value="P:DNA recombination"/>
    <property type="evidence" value="ECO:0007669"/>
    <property type="project" value="UniProtKB-KW"/>
</dbReference>
<evidence type="ECO:0000256" key="1">
    <source>
        <dbReference type="ARBA" id="ARBA00009391"/>
    </source>
</evidence>
<evidence type="ECO:0000256" key="6">
    <source>
        <dbReference type="SAM" id="MobiDB-lite"/>
    </source>
</evidence>
<keyword evidence="10" id="KW-1185">Reference proteome</keyword>
<dbReference type="PANTHER" id="PTHR45900:SF1">
    <property type="entry name" value="MITOCHONDRIAL DNA REPAIR PROTEIN RECA HOMOLOG-RELATED"/>
    <property type="match status" value="1"/>
</dbReference>
<evidence type="ECO:0000313" key="9">
    <source>
        <dbReference type="EMBL" id="WKW16187.1"/>
    </source>
</evidence>
<dbReference type="Proteomes" id="UP001229955">
    <property type="component" value="Chromosome"/>
</dbReference>